<organism evidence="2 3">
    <name type="scientific">Ligilactobacillus ruminis</name>
    <dbReference type="NCBI Taxonomy" id="1623"/>
    <lineage>
        <taxon>Bacteria</taxon>
        <taxon>Bacillati</taxon>
        <taxon>Bacillota</taxon>
        <taxon>Bacilli</taxon>
        <taxon>Lactobacillales</taxon>
        <taxon>Lactobacillaceae</taxon>
        <taxon>Ligilactobacillus</taxon>
    </lineage>
</organism>
<proteinExistence type="predicted"/>
<dbReference type="Gene3D" id="1.10.10.10">
    <property type="entry name" value="Winged helix-like DNA-binding domain superfamily/Winged helix DNA-binding domain"/>
    <property type="match status" value="1"/>
</dbReference>
<dbReference type="PROSITE" id="PS50995">
    <property type="entry name" value="HTH_MARR_2"/>
    <property type="match status" value="1"/>
</dbReference>
<sequence>MTQDLEISQEMISRYVKRLTAEGLLLKKYQQNNKKSVYLEITPSGQLVADIHREMHQREATYYADLLKDVSDADLEAAIKLLKMLS</sequence>
<evidence type="ECO:0000313" key="2">
    <source>
        <dbReference type="EMBL" id="SEM91113.1"/>
    </source>
</evidence>
<reference evidence="2 3" key="1">
    <citation type="submission" date="2016-10" db="EMBL/GenBank/DDBJ databases">
        <authorList>
            <person name="Varghese N."/>
            <person name="Submissions S."/>
        </authorList>
    </citation>
    <scope>NUCLEOTIDE SEQUENCE [LARGE SCALE GENOMIC DNA]</scope>
    <source>
        <strain evidence="2 3">WC1T17</strain>
    </source>
</reference>
<comment type="caution">
    <text evidence="2">The sequence shown here is derived from an EMBL/GenBank/DDBJ whole genome shotgun (WGS) entry which is preliminary data.</text>
</comment>
<dbReference type="EMBL" id="FOCC01000013">
    <property type="protein sequence ID" value="SEM91113.1"/>
    <property type="molecule type" value="Genomic_DNA"/>
</dbReference>
<protein>
    <recommendedName>
        <fullName evidence="1">HTH marR-type domain-containing protein</fullName>
    </recommendedName>
</protein>
<dbReference type="InterPro" id="IPR000835">
    <property type="entry name" value="HTH_MarR-typ"/>
</dbReference>
<feature type="domain" description="HTH marR-type" evidence="1">
    <location>
        <begin position="1"/>
        <end position="86"/>
    </location>
</feature>
<dbReference type="InterPro" id="IPR036388">
    <property type="entry name" value="WH-like_DNA-bd_sf"/>
</dbReference>
<dbReference type="InterPro" id="IPR036390">
    <property type="entry name" value="WH_DNA-bd_sf"/>
</dbReference>
<gene>
    <name evidence="2" type="ORF">SAMN05216431_11320</name>
</gene>
<dbReference type="Proteomes" id="UP000182089">
    <property type="component" value="Unassembled WGS sequence"/>
</dbReference>
<dbReference type="SUPFAM" id="SSF46785">
    <property type="entry name" value="Winged helix' DNA-binding domain"/>
    <property type="match status" value="1"/>
</dbReference>
<name>A0ABY1AD98_9LACO</name>
<evidence type="ECO:0000313" key="3">
    <source>
        <dbReference type="Proteomes" id="UP000182089"/>
    </source>
</evidence>
<accession>A0ABY1AD98</accession>
<evidence type="ECO:0000259" key="1">
    <source>
        <dbReference type="PROSITE" id="PS50995"/>
    </source>
</evidence>